<gene>
    <name evidence="4 6" type="primary">purN</name>
    <name evidence="6" type="ORF">NMK71_02550</name>
</gene>
<evidence type="ECO:0000313" key="6">
    <source>
        <dbReference type="EMBL" id="MDG4945281.1"/>
    </source>
</evidence>
<feature type="binding site" evidence="4">
    <location>
        <position position="101"/>
    </location>
    <ligand>
        <name>(6R)-10-formyltetrahydrofolate</name>
        <dbReference type="ChEBI" id="CHEBI:195366"/>
    </ligand>
</feature>
<dbReference type="NCBIfam" id="TIGR00639">
    <property type="entry name" value="PurN"/>
    <property type="match status" value="1"/>
</dbReference>
<comment type="caution">
    <text evidence="6">The sequence shown here is derived from an EMBL/GenBank/DDBJ whole genome shotgun (WGS) entry which is preliminary data.</text>
</comment>
<evidence type="ECO:0000256" key="3">
    <source>
        <dbReference type="ARBA" id="ARBA00022755"/>
    </source>
</evidence>
<dbReference type="RefSeq" id="WP_304419946.1">
    <property type="nucleotide sequence ID" value="NZ_JANCMU010000001.1"/>
</dbReference>
<comment type="function">
    <text evidence="4">Catalyzes the transfer of a formyl group from 10-formyltetrahydrofolate to 5-phospho-ribosyl-glycinamide (GAR), producing 5-phospho-ribosyl-N-formylglycinamide (FGAR) and tetrahydrofolate.</text>
</comment>
<dbReference type="GO" id="GO:0006189">
    <property type="term" value="P:'de novo' IMP biosynthetic process"/>
    <property type="evidence" value="ECO:0007669"/>
    <property type="project" value="UniProtKB-UniRule"/>
</dbReference>
<evidence type="ECO:0000256" key="2">
    <source>
        <dbReference type="ARBA" id="ARBA00022679"/>
    </source>
</evidence>
<evidence type="ECO:0000256" key="4">
    <source>
        <dbReference type="HAMAP-Rule" id="MF_01930"/>
    </source>
</evidence>
<dbReference type="EC" id="2.1.2.2" evidence="4"/>
<dbReference type="GO" id="GO:0005829">
    <property type="term" value="C:cytosol"/>
    <property type="evidence" value="ECO:0007669"/>
    <property type="project" value="TreeGrafter"/>
</dbReference>
<comment type="caution">
    <text evidence="4">Lacks conserved residue(s) required for the propagation of feature annotation.</text>
</comment>
<dbReference type="CDD" id="cd08645">
    <property type="entry name" value="FMT_core_GART"/>
    <property type="match status" value="1"/>
</dbReference>
<feature type="domain" description="Formyl transferase N-terminal" evidence="5">
    <location>
        <begin position="1"/>
        <end position="181"/>
    </location>
</feature>
<dbReference type="Pfam" id="PF00551">
    <property type="entry name" value="Formyl_trans_N"/>
    <property type="match status" value="1"/>
</dbReference>
<evidence type="ECO:0000259" key="5">
    <source>
        <dbReference type="Pfam" id="PF00551"/>
    </source>
</evidence>
<comment type="similarity">
    <text evidence="4">Belongs to the GART family.</text>
</comment>
<accession>A0A9X4MZG7</accession>
<dbReference type="Proteomes" id="UP001152599">
    <property type="component" value="Unassembled WGS sequence"/>
</dbReference>
<dbReference type="PANTHER" id="PTHR43369:SF2">
    <property type="entry name" value="PHOSPHORIBOSYLGLYCINAMIDE FORMYLTRANSFERASE"/>
    <property type="match status" value="1"/>
</dbReference>
<dbReference type="GO" id="GO:0004644">
    <property type="term" value="F:phosphoribosylglycinamide formyltransferase activity"/>
    <property type="evidence" value="ECO:0007669"/>
    <property type="project" value="UniProtKB-UniRule"/>
</dbReference>
<dbReference type="HAMAP" id="MF_01930">
    <property type="entry name" value="PurN"/>
    <property type="match status" value="1"/>
</dbReference>
<organism evidence="6 7">
    <name type="scientific">Profundicola chukchiensis</name>
    <dbReference type="NCBI Taxonomy" id="2961959"/>
    <lineage>
        <taxon>Bacteria</taxon>
        <taxon>Pseudomonadati</taxon>
        <taxon>Bacteroidota</taxon>
        <taxon>Flavobacteriia</taxon>
        <taxon>Flavobacteriales</taxon>
        <taxon>Weeksellaceae</taxon>
        <taxon>Profundicola</taxon>
    </lineage>
</organism>
<dbReference type="InterPro" id="IPR004607">
    <property type="entry name" value="GART"/>
</dbReference>
<evidence type="ECO:0000313" key="7">
    <source>
        <dbReference type="Proteomes" id="UP001152599"/>
    </source>
</evidence>
<dbReference type="AlphaFoldDB" id="A0A9X4MZG7"/>
<feature type="active site" description="Proton donor" evidence="4">
    <location>
        <position position="103"/>
    </location>
</feature>
<dbReference type="Gene3D" id="3.40.50.170">
    <property type="entry name" value="Formyl transferase, N-terminal domain"/>
    <property type="match status" value="1"/>
</dbReference>
<dbReference type="PANTHER" id="PTHR43369">
    <property type="entry name" value="PHOSPHORIBOSYLGLYCINAMIDE FORMYLTRANSFERASE"/>
    <property type="match status" value="1"/>
</dbReference>
<dbReference type="InterPro" id="IPR002376">
    <property type="entry name" value="Formyl_transf_N"/>
</dbReference>
<protein>
    <recommendedName>
        <fullName evidence="4">Phosphoribosylglycinamide formyltransferase</fullName>
        <ecNumber evidence="4">2.1.2.2</ecNumber>
    </recommendedName>
    <alternativeName>
        <fullName evidence="4">5'-phosphoribosylglycinamide transformylase</fullName>
    </alternativeName>
    <alternativeName>
        <fullName evidence="4">GAR transformylase</fullName>
        <shortName evidence="4">GART</shortName>
    </alternativeName>
</protein>
<feature type="binding site" evidence="4">
    <location>
        <position position="58"/>
    </location>
    <ligand>
        <name>(6R)-10-formyltetrahydrofolate</name>
        <dbReference type="ChEBI" id="CHEBI:195366"/>
    </ligand>
</feature>
<dbReference type="InterPro" id="IPR036477">
    <property type="entry name" value="Formyl_transf_N_sf"/>
</dbReference>
<comment type="pathway">
    <text evidence="1 4">Purine metabolism; IMP biosynthesis via de novo pathway; N(2)-formyl-N(1)-(5-phospho-D-ribosyl)glycinamide from N(1)-(5-phospho-D-ribosyl)glycinamide (10-formyl THF route): step 1/1.</text>
</comment>
<keyword evidence="7" id="KW-1185">Reference proteome</keyword>
<proteinExistence type="inferred from homology"/>
<dbReference type="EMBL" id="JANCMU010000001">
    <property type="protein sequence ID" value="MDG4945281.1"/>
    <property type="molecule type" value="Genomic_DNA"/>
</dbReference>
<feature type="binding site" evidence="4">
    <location>
        <begin position="11"/>
        <end position="13"/>
    </location>
    <ligand>
        <name>N(1)-(5-phospho-beta-D-ribosyl)glycinamide</name>
        <dbReference type="ChEBI" id="CHEBI:143788"/>
    </ligand>
</feature>
<keyword evidence="2 4" id="KW-0808">Transferase</keyword>
<keyword evidence="3 4" id="KW-0658">Purine biosynthesis</keyword>
<feature type="site" description="Raises pKa of active site His" evidence="4">
    <location>
        <position position="144"/>
    </location>
</feature>
<evidence type="ECO:0000256" key="1">
    <source>
        <dbReference type="ARBA" id="ARBA00005054"/>
    </source>
</evidence>
<reference evidence="6" key="1">
    <citation type="submission" date="2022-07" db="EMBL/GenBank/DDBJ databases">
        <title>Description and genome-wide analysis of Profundicola chukchiensis gen. nov., sp. nov., marine bacteria isolated from bottom sediments of the Chukchi Sea.</title>
        <authorList>
            <person name="Romanenko L."/>
            <person name="Otstavnykh N."/>
            <person name="Kurilenko V."/>
            <person name="Eremeev V."/>
            <person name="Velansky P."/>
            <person name="Mikhailov V."/>
            <person name="Isaeva M."/>
        </authorList>
    </citation>
    <scope>NUCLEOTIDE SEQUENCE</scope>
    <source>
        <strain evidence="6">KMM 9713</strain>
    </source>
</reference>
<name>A0A9X4MZG7_9FLAO</name>
<comment type="catalytic activity">
    <reaction evidence="4">
        <text>N(1)-(5-phospho-beta-D-ribosyl)glycinamide + (6R)-10-formyltetrahydrofolate = N(2)-formyl-N(1)-(5-phospho-beta-D-ribosyl)glycinamide + (6S)-5,6,7,8-tetrahydrofolate + H(+)</text>
        <dbReference type="Rhea" id="RHEA:15053"/>
        <dbReference type="ChEBI" id="CHEBI:15378"/>
        <dbReference type="ChEBI" id="CHEBI:57453"/>
        <dbReference type="ChEBI" id="CHEBI:143788"/>
        <dbReference type="ChEBI" id="CHEBI:147286"/>
        <dbReference type="ChEBI" id="CHEBI:195366"/>
        <dbReference type="EC" id="2.1.2.2"/>
    </reaction>
</comment>
<sequence>MRIAVLISGSGSNLQAIIDAVASKDLKHVEIVAVIADRNCYGLERALDAELPTWFVERSETLSSEIDEICENEKVDLIVLAGFLSILNEEFCTKWDKKIINLHPSLLPKYGGMGMYGAKVHKAVLANNEKESGATVHYVSSGVDEGEIILQESFEIPAEADLDWLQQKISEVEKPLLLKAIRKLADKSI</sequence>
<dbReference type="SUPFAM" id="SSF53328">
    <property type="entry name" value="Formyltransferase"/>
    <property type="match status" value="1"/>
</dbReference>